<accession>A0A1W1W4Q7</accession>
<name>A0A1W1W4Q7_9BACT</name>
<sequence length="255" mass="29239">MQLLLYWRRCSLLLTCLLGLSVGATAQKKPLPGYVITTGGDTLLGAIYPTDPLTQQYKVEFVPLQGTQRHSLDGYQLTSYTYFKDLDTVRFISLPFQKRGSTISRGFLQQVAAGEAQLYYYNSSITLQWQLPYTPVPSITNLTTPSRGIPTYFNPGYYTYTMYSTAPPHAKYPTFSPLKRRGFGRNPARTLVIYRENENHVAQVSTWKFPQDAVTYFSDCPELVADLKAGRYRYRDIPQIVRRYNTWHLTQKPTP</sequence>
<feature type="signal peptide" evidence="1">
    <location>
        <begin position="1"/>
        <end position="26"/>
    </location>
</feature>
<evidence type="ECO:0000256" key="1">
    <source>
        <dbReference type="SAM" id="SignalP"/>
    </source>
</evidence>
<protein>
    <submittedName>
        <fullName evidence="2">Uncharacterized protein</fullName>
    </submittedName>
</protein>
<gene>
    <name evidence="2" type="ORF">SAMN00120144_1330</name>
</gene>
<feature type="chain" id="PRO_5012122267" evidence="1">
    <location>
        <begin position="27"/>
        <end position="255"/>
    </location>
</feature>
<dbReference type="OrthoDB" id="875845at2"/>
<evidence type="ECO:0000313" key="3">
    <source>
        <dbReference type="Proteomes" id="UP000192266"/>
    </source>
</evidence>
<organism evidence="2 3">
    <name type="scientific">Hymenobacter roseosalivarius DSM 11622</name>
    <dbReference type="NCBI Taxonomy" id="645990"/>
    <lineage>
        <taxon>Bacteria</taxon>
        <taxon>Pseudomonadati</taxon>
        <taxon>Bacteroidota</taxon>
        <taxon>Cytophagia</taxon>
        <taxon>Cytophagales</taxon>
        <taxon>Hymenobacteraceae</taxon>
        <taxon>Hymenobacter</taxon>
    </lineage>
</organism>
<dbReference type="RefSeq" id="WP_084447922.1">
    <property type="nucleotide sequence ID" value="NZ_FWWW01000104.1"/>
</dbReference>
<reference evidence="2 3" key="1">
    <citation type="submission" date="2017-04" db="EMBL/GenBank/DDBJ databases">
        <authorList>
            <person name="Afonso C.L."/>
            <person name="Miller P.J."/>
            <person name="Scott M.A."/>
            <person name="Spackman E."/>
            <person name="Goraichik I."/>
            <person name="Dimitrov K.M."/>
            <person name="Suarez D.L."/>
            <person name="Swayne D.E."/>
        </authorList>
    </citation>
    <scope>NUCLEOTIDE SEQUENCE [LARGE SCALE GENOMIC DNA]</scope>
    <source>
        <strain evidence="2 3">DSM 11622</strain>
    </source>
</reference>
<dbReference type="AlphaFoldDB" id="A0A1W1W4Q7"/>
<dbReference type="EMBL" id="FWWW01000104">
    <property type="protein sequence ID" value="SMC00576.1"/>
    <property type="molecule type" value="Genomic_DNA"/>
</dbReference>
<keyword evidence="3" id="KW-1185">Reference proteome</keyword>
<proteinExistence type="predicted"/>
<evidence type="ECO:0000313" key="2">
    <source>
        <dbReference type="EMBL" id="SMC00576.1"/>
    </source>
</evidence>
<keyword evidence="1" id="KW-0732">Signal</keyword>
<dbReference type="Proteomes" id="UP000192266">
    <property type="component" value="Unassembled WGS sequence"/>
</dbReference>